<name>A0A9J6GL46_HAELO</name>
<gene>
    <name evidence="2" type="ORF">HPB48_020889</name>
</gene>
<proteinExistence type="predicted"/>
<organism evidence="2 3">
    <name type="scientific">Haemaphysalis longicornis</name>
    <name type="common">Bush tick</name>
    <dbReference type="NCBI Taxonomy" id="44386"/>
    <lineage>
        <taxon>Eukaryota</taxon>
        <taxon>Metazoa</taxon>
        <taxon>Ecdysozoa</taxon>
        <taxon>Arthropoda</taxon>
        <taxon>Chelicerata</taxon>
        <taxon>Arachnida</taxon>
        <taxon>Acari</taxon>
        <taxon>Parasitiformes</taxon>
        <taxon>Ixodida</taxon>
        <taxon>Ixodoidea</taxon>
        <taxon>Ixodidae</taxon>
        <taxon>Haemaphysalinae</taxon>
        <taxon>Haemaphysalis</taxon>
    </lineage>
</organism>
<dbReference type="Proteomes" id="UP000821853">
    <property type="component" value="Unassembled WGS sequence"/>
</dbReference>
<evidence type="ECO:0000256" key="1">
    <source>
        <dbReference type="SAM" id="SignalP"/>
    </source>
</evidence>
<comment type="caution">
    <text evidence="2">The sequence shown here is derived from an EMBL/GenBank/DDBJ whole genome shotgun (WGS) entry which is preliminary data.</text>
</comment>
<keyword evidence="3" id="KW-1185">Reference proteome</keyword>
<accession>A0A9J6GL46</accession>
<feature type="signal peptide" evidence="1">
    <location>
        <begin position="1"/>
        <end position="17"/>
    </location>
</feature>
<keyword evidence="1" id="KW-0732">Signal</keyword>
<reference evidence="2 3" key="1">
    <citation type="journal article" date="2020" name="Cell">
        <title>Large-Scale Comparative Analyses of Tick Genomes Elucidate Their Genetic Diversity and Vector Capacities.</title>
        <authorList>
            <consortium name="Tick Genome and Microbiome Consortium (TIGMIC)"/>
            <person name="Jia N."/>
            <person name="Wang J."/>
            <person name="Shi W."/>
            <person name="Du L."/>
            <person name="Sun Y."/>
            <person name="Zhan W."/>
            <person name="Jiang J.F."/>
            <person name="Wang Q."/>
            <person name="Zhang B."/>
            <person name="Ji P."/>
            <person name="Bell-Sakyi L."/>
            <person name="Cui X.M."/>
            <person name="Yuan T.T."/>
            <person name="Jiang B.G."/>
            <person name="Yang W.F."/>
            <person name="Lam T.T."/>
            <person name="Chang Q.C."/>
            <person name="Ding S.J."/>
            <person name="Wang X.J."/>
            <person name="Zhu J.G."/>
            <person name="Ruan X.D."/>
            <person name="Zhao L."/>
            <person name="Wei J.T."/>
            <person name="Ye R.Z."/>
            <person name="Que T.C."/>
            <person name="Du C.H."/>
            <person name="Zhou Y.H."/>
            <person name="Cheng J.X."/>
            <person name="Dai P.F."/>
            <person name="Guo W.B."/>
            <person name="Han X.H."/>
            <person name="Huang E.J."/>
            <person name="Li L.F."/>
            <person name="Wei W."/>
            <person name="Gao Y.C."/>
            <person name="Liu J.Z."/>
            <person name="Shao H.Z."/>
            <person name="Wang X."/>
            <person name="Wang C.C."/>
            <person name="Yang T.C."/>
            <person name="Huo Q.B."/>
            <person name="Li W."/>
            <person name="Chen H.Y."/>
            <person name="Chen S.E."/>
            <person name="Zhou L.G."/>
            <person name="Ni X.B."/>
            <person name="Tian J.H."/>
            <person name="Sheng Y."/>
            <person name="Liu T."/>
            <person name="Pan Y.S."/>
            <person name="Xia L.Y."/>
            <person name="Li J."/>
            <person name="Zhao F."/>
            <person name="Cao W.C."/>
        </authorList>
    </citation>
    <scope>NUCLEOTIDE SEQUENCE [LARGE SCALE GENOMIC DNA]</scope>
    <source>
        <strain evidence="2">HaeL-2018</strain>
    </source>
</reference>
<evidence type="ECO:0000313" key="3">
    <source>
        <dbReference type="Proteomes" id="UP000821853"/>
    </source>
</evidence>
<evidence type="ECO:0000313" key="2">
    <source>
        <dbReference type="EMBL" id="KAH9379150.1"/>
    </source>
</evidence>
<sequence>MTIHIFVLSMRLSSFLAAQINADCAATGGPCTLSAQKLAVSMTCFASLASAPGAFSTLTRAWSGCPVIIVFAVDGIHPNFDVVATMASHLLRTLLRNIAQRQSTWLQHAGSATSQHFQVQAPAPPQPTAAALAAAVPSSRPQFSHVVRG</sequence>
<evidence type="ECO:0008006" key="4">
    <source>
        <dbReference type="Google" id="ProtNLM"/>
    </source>
</evidence>
<dbReference type="AlphaFoldDB" id="A0A9J6GL46"/>
<feature type="chain" id="PRO_5039921861" description="Secreted protein" evidence="1">
    <location>
        <begin position="18"/>
        <end position="149"/>
    </location>
</feature>
<protein>
    <recommendedName>
        <fullName evidence="4">Secreted protein</fullName>
    </recommendedName>
</protein>
<dbReference type="VEuPathDB" id="VectorBase:HLOH_049098"/>
<dbReference type="EMBL" id="JABSTR010000009">
    <property type="protein sequence ID" value="KAH9379150.1"/>
    <property type="molecule type" value="Genomic_DNA"/>
</dbReference>